<evidence type="ECO:0000256" key="2">
    <source>
        <dbReference type="ARBA" id="ARBA00006739"/>
    </source>
</evidence>
<dbReference type="InterPro" id="IPR029044">
    <property type="entry name" value="Nucleotide-diphossugar_trans"/>
</dbReference>
<accession>A0A512DDU7</accession>
<sequence>MHRVAEAVDRPSPGSAQDLEGDAVPAQPALPVSQSVTVAVLTYRRPGDLAAVLPALDQQARTLDPPAGVLVVDNDPDGGARTTVVDHGSDLVRYVHEPEPGIAAARNRALTEAGTDLLVFIDDDERPSEHWLVDLVRTYLVDRPAAVVGPVVSEYERDPDAWVAAGRFFDRRRLPTGTTVELAATNNLLLDLAQVRREGLTFDLGLGITGGSDTLFTRQLTRAGGRLVWCDSALVVDVVPASRLSREWVLRRAFRSGNSWSHTSLLLAASPRERAVQRAVLTTRGTIRVVAGAARAGVGAVTGSLPHRVRGVRTVARGAGLVAGAWGSVYSEYRRP</sequence>
<comment type="pathway">
    <text evidence="1">Cell wall biogenesis; cell wall polysaccharide biosynthesis.</text>
</comment>
<evidence type="ECO:0000313" key="8">
    <source>
        <dbReference type="Proteomes" id="UP000321181"/>
    </source>
</evidence>
<dbReference type="Pfam" id="PF00535">
    <property type="entry name" value="Glycos_transf_2"/>
    <property type="match status" value="1"/>
</dbReference>
<comment type="caution">
    <text evidence="7">The sequence shown here is derived from an EMBL/GenBank/DDBJ whole genome shotgun (WGS) entry which is preliminary data.</text>
</comment>
<dbReference type="SUPFAM" id="SSF53448">
    <property type="entry name" value="Nucleotide-diphospho-sugar transferases"/>
    <property type="match status" value="1"/>
</dbReference>
<dbReference type="InterPro" id="IPR001173">
    <property type="entry name" value="Glyco_trans_2-like"/>
</dbReference>
<organism evidence="7 8">
    <name type="scientific">Cellulomonas aerilata</name>
    <dbReference type="NCBI Taxonomy" id="515326"/>
    <lineage>
        <taxon>Bacteria</taxon>
        <taxon>Bacillati</taxon>
        <taxon>Actinomycetota</taxon>
        <taxon>Actinomycetes</taxon>
        <taxon>Micrococcales</taxon>
        <taxon>Cellulomonadaceae</taxon>
        <taxon>Cellulomonas</taxon>
    </lineage>
</organism>
<dbReference type="PANTHER" id="PTHR43179">
    <property type="entry name" value="RHAMNOSYLTRANSFERASE WBBL"/>
    <property type="match status" value="1"/>
</dbReference>
<dbReference type="Proteomes" id="UP000321181">
    <property type="component" value="Unassembled WGS sequence"/>
</dbReference>
<gene>
    <name evidence="7" type="ORF">CAE01nite_23680</name>
</gene>
<evidence type="ECO:0000256" key="3">
    <source>
        <dbReference type="ARBA" id="ARBA00022676"/>
    </source>
</evidence>
<protein>
    <recommendedName>
        <fullName evidence="6">Glycosyltransferase 2-like domain-containing protein</fullName>
    </recommendedName>
</protein>
<dbReference type="GO" id="GO:0016757">
    <property type="term" value="F:glycosyltransferase activity"/>
    <property type="evidence" value="ECO:0007669"/>
    <property type="project" value="UniProtKB-KW"/>
</dbReference>
<comment type="similarity">
    <text evidence="2">Belongs to the glycosyltransferase 2 family.</text>
</comment>
<feature type="region of interest" description="Disordered" evidence="5">
    <location>
        <begin position="1"/>
        <end position="27"/>
    </location>
</feature>
<proteinExistence type="inferred from homology"/>
<dbReference type="EMBL" id="BJYY01000014">
    <property type="protein sequence ID" value="GEO34643.1"/>
    <property type="molecule type" value="Genomic_DNA"/>
</dbReference>
<dbReference type="Gene3D" id="3.90.550.10">
    <property type="entry name" value="Spore Coat Polysaccharide Biosynthesis Protein SpsA, Chain A"/>
    <property type="match status" value="1"/>
</dbReference>
<name>A0A512DDU7_9CELL</name>
<evidence type="ECO:0000256" key="4">
    <source>
        <dbReference type="ARBA" id="ARBA00022679"/>
    </source>
</evidence>
<keyword evidence="8" id="KW-1185">Reference proteome</keyword>
<reference evidence="7 8" key="1">
    <citation type="submission" date="2019-07" db="EMBL/GenBank/DDBJ databases">
        <title>Whole genome shotgun sequence of Cellulomonas aerilata NBRC 106308.</title>
        <authorList>
            <person name="Hosoyama A."/>
            <person name="Uohara A."/>
            <person name="Ohji S."/>
            <person name="Ichikawa N."/>
        </authorList>
    </citation>
    <scope>NUCLEOTIDE SEQUENCE [LARGE SCALE GENOMIC DNA]</scope>
    <source>
        <strain evidence="7 8">NBRC 106308</strain>
    </source>
</reference>
<dbReference type="PANTHER" id="PTHR43179:SF12">
    <property type="entry name" value="GALACTOFURANOSYLTRANSFERASE GLFT2"/>
    <property type="match status" value="1"/>
</dbReference>
<evidence type="ECO:0000259" key="6">
    <source>
        <dbReference type="Pfam" id="PF00535"/>
    </source>
</evidence>
<evidence type="ECO:0000256" key="1">
    <source>
        <dbReference type="ARBA" id="ARBA00004776"/>
    </source>
</evidence>
<evidence type="ECO:0000256" key="5">
    <source>
        <dbReference type="SAM" id="MobiDB-lite"/>
    </source>
</evidence>
<keyword evidence="3" id="KW-0328">Glycosyltransferase</keyword>
<dbReference type="AlphaFoldDB" id="A0A512DDU7"/>
<feature type="domain" description="Glycosyltransferase 2-like" evidence="6">
    <location>
        <begin position="37"/>
        <end position="164"/>
    </location>
</feature>
<keyword evidence="4" id="KW-0808">Transferase</keyword>
<dbReference type="CDD" id="cd00761">
    <property type="entry name" value="Glyco_tranf_GTA_type"/>
    <property type="match status" value="1"/>
</dbReference>
<evidence type="ECO:0000313" key="7">
    <source>
        <dbReference type="EMBL" id="GEO34643.1"/>
    </source>
</evidence>